<organism evidence="2 3">
    <name type="scientific">Shimia marina</name>
    <dbReference type="NCBI Taxonomy" id="321267"/>
    <lineage>
        <taxon>Bacteria</taxon>
        <taxon>Pseudomonadati</taxon>
        <taxon>Pseudomonadota</taxon>
        <taxon>Alphaproteobacteria</taxon>
        <taxon>Rhodobacterales</taxon>
        <taxon>Roseobacteraceae</taxon>
    </lineage>
</organism>
<dbReference type="AlphaFoldDB" id="A0A0P1ERZ6"/>
<keyword evidence="1" id="KW-0732">Signal</keyword>
<accession>A0A0P1ERZ6</accession>
<dbReference type="Proteomes" id="UP000054823">
    <property type="component" value="Unassembled WGS sequence"/>
</dbReference>
<sequence>MRFVILVLGISLAVAASSVWAQSCPDGMYKCGGTLCCPK</sequence>
<feature type="signal peptide" evidence="1">
    <location>
        <begin position="1"/>
        <end position="21"/>
    </location>
</feature>
<reference evidence="2 3" key="1">
    <citation type="submission" date="2015-09" db="EMBL/GenBank/DDBJ databases">
        <authorList>
            <consortium name="Swine Surveillance"/>
        </authorList>
    </citation>
    <scope>NUCLEOTIDE SEQUENCE [LARGE SCALE GENOMIC DNA]</scope>
    <source>
        <strain evidence="2 3">CECT 7688</strain>
    </source>
</reference>
<evidence type="ECO:0000313" key="3">
    <source>
        <dbReference type="Proteomes" id="UP000054823"/>
    </source>
</evidence>
<keyword evidence="3" id="KW-1185">Reference proteome</keyword>
<gene>
    <name evidence="2" type="ORF">SHM7688_02319</name>
</gene>
<dbReference type="PROSITE" id="PS51257">
    <property type="entry name" value="PROKAR_LIPOPROTEIN"/>
    <property type="match status" value="1"/>
</dbReference>
<protein>
    <submittedName>
        <fullName evidence="2">Uncharacterized protein</fullName>
    </submittedName>
</protein>
<proteinExistence type="predicted"/>
<feature type="chain" id="PRO_5006061843" evidence="1">
    <location>
        <begin position="22"/>
        <end position="39"/>
    </location>
</feature>
<evidence type="ECO:0000256" key="1">
    <source>
        <dbReference type="SAM" id="SignalP"/>
    </source>
</evidence>
<dbReference type="EMBL" id="CYPW01000024">
    <property type="protein sequence ID" value="CUH52872.1"/>
    <property type="molecule type" value="Genomic_DNA"/>
</dbReference>
<evidence type="ECO:0000313" key="2">
    <source>
        <dbReference type="EMBL" id="CUH52872.1"/>
    </source>
</evidence>
<dbReference type="STRING" id="321267.SHM7688_02319"/>
<name>A0A0P1ERZ6_9RHOB</name>